<dbReference type="InterPro" id="IPR002048">
    <property type="entry name" value="EF_hand_dom"/>
</dbReference>
<dbReference type="OrthoDB" id="2684236at2759"/>
<dbReference type="SUPFAM" id="SSF47473">
    <property type="entry name" value="EF-hand"/>
    <property type="match status" value="1"/>
</dbReference>
<evidence type="ECO:0000313" key="12">
    <source>
        <dbReference type="Proteomes" id="UP001152797"/>
    </source>
</evidence>
<feature type="compositionally biased region" description="Low complexity" evidence="7">
    <location>
        <begin position="1050"/>
        <end position="1061"/>
    </location>
</feature>
<dbReference type="GO" id="GO:0005634">
    <property type="term" value="C:nucleus"/>
    <property type="evidence" value="ECO:0007669"/>
    <property type="project" value="TreeGrafter"/>
</dbReference>
<evidence type="ECO:0000259" key="8">
    <source>
        <dbReference type="PROSITE" id="PS50222"/>
    </source>
</evidence>
<dbReference type="GO" id="GO:0004843">
    <property type="term" value="F:cysteine-type deubiquitinase activity"/>
    <property type="evidence" value="ECO:0007669"/>
    <property type="project" value="UniProtKB-EC"/>
</dbReference>
<dbReference type="GO" id="GO:0070530">
    <property type="term" value="F:K63-linked polyubiquitin modification-dependent protein binding"/>
    <property type="evidence" value="ECO:0007669"/>
    <property type="project" value="TreeGrafter"/>
</dbReference>
<dbReference type="PANTHER" id="PTHR13367">
    <property type="entry name" value="UBIQUITIN THIOESTERASE"/>
    <property type="match status" value="1"/>
</dbReference>
<feature type="region of interest" description="Disordered" evidence="7">
    <location>
        <begin position="1305"/>
        <end position="1355"/>
    </location>
</feature>
<evidence type="ECO:0000256" key="5">
    <source>
        <dbReference type="ARBA" id="ARBA00022801"/>
    </source>
</evidence>
<comment type="catalytic activity">
    <reaction evidence="1">
        <text>Thiol-dependent hydrolysis of ester, thioester, amide, peptide and isopeptide bonds formed by the C-terminal Gly of ubiquitin (a 76-residue protein attached to proteins as an intracellular targeting signal).</text>
        <dbReference type="EC" id="3.4.19.12"/>
    </reaction>
</comment>
<feature type="region of interest" description="Disordered" evidence="7">
    <location>
        <begin position="1045"/>
        <end position="1071"/>
    </location>
</feature>
<evidence type="ECO:0000256" key="2">
    <source>
        <dbReference type="ARBA" id="ARBA00012759"/>
    </source>
</evidence>
<dbReference type="GO" id="GO:0005509">
    <property type="term" value="F:calcium ion binding"/>
    <property type="evidence" value="ECO:0007669"/>
    <property type="project" value="InterPro"/>
</dbReference>
<evidence type="ECO:0000256" key="3">
    <source>
        <dbReference type="ARBA" id="ARBA00022670"/>
    </source>
</evidence>
<comment type="caution">
    <text evidence="9">The sequence shown here is derived from an EMBL/GenBank/DDBJ whole genome shotgun (WGS) entry which is preliminary data.</text>
</comment>
<feature type="domain" description="EF-hand" evidence="8">
    <location>
        <begin position="906"/>
        <end position="941"/>
    </location>
</feature>
<accession>A0A9P1C9W5</accession>
<evidence type="ECO:0000313" key="10">
    <source>
        <dbReference type="EMBL" id="CAL1140985.1"/>
    </source>
</evidence>
<dbReference type="Pfam" id="PF13499">
    <property type="entry name" value="EF-hand_7"/>
    <property type="match status" value="1"/>
</dbReference>
<dbReference type="GO" id="GO:0005737">
    <property type="term" value="C:cytoplasm"/>
    <property type="evidence" value="ECO:0007669"/>
    <property type="project" value="TreeGrafter"/>
</dbReference>
<dbReference type="PROSITE" id="PS50222">
    <property type="entry name" value="EF_HAND_2"/>
    <property type="match status" value="2"/>
</dbReference>
<evidence type="ECO:0000256" key="6">
    <source>
        <dbReference type="ARBA" id="ARBA00022807"/>
    </source>
</evidence>
<keyword evidence="12" id="KW-1185">Reference proteome</keyword>
<feature type="domain" description="EF-hand" evidence="8">
    <location>
        <begin position="943"/>
        <end position="978"/>
    </location>
</feature>
<sequence>MRASDEAANAEQEAAFKNLPSADMKMLNLAHSWLSLLLPHCLAKIDRVSFGIMTTEDLSRALEVDPNMPLSRGKLAIPFIGKDVPSPTNEFAHPDIVIGLTILGYRYEQLRLTDIDEVMVRLLNDVRKEPGRPQDRPSAVLYRGWVTDAGGFLCDPSVPDEDKEKPKKGGVPPLALVQRSNEQQMKDIFKLLRASTAVIQWYLEQLVFPKYMRFQNKKLSASGQELGAEMLFARRVGFSGTPTELLPKGLGRCHFAPGDDAAMFTTLTDPGVMALKQMDGAWTVNSLLENVIAEDAEALIDTGALITGMSNMEVAQFLASHKDFKKQAVVYLNEADAKMVYVRKTKSSMKLEDCGIPLSERFAFYDQVHTTGMDIQHKPDARAVLTLGKDMVWRDYCQGAYRMRGINKGQRLVVYAIPEVSKLIEKSLMDVPISNDNRVGLVRVVAWLVINGLRSERVQAGMLRSQDSHTLWRRPAFNWLQEHSEEAQTEEAKKHLDIFEDDYSEPRPKSLAEAIEERAKDKDKPRGSHVLRLLGKEDLAKLKRLMGVSAEAEQVTVSTADQEQQQEQDRLCREGFQRDNERPYPWSFDLLTKGQEAAVGLDRERPFYQASRKWWQAPQAKHFQLYKKQPLSFPDDLLLTRMLEWIPRLGDLRESRHAEAWSHEEEAQLLEIWQILTKDAAKEDSQIQRASGQIDGGMLKDLQSALHGLPEPSSHAAFLADLANHGGELPSEAGRLAKAKVGFACFRSLLGAHRWPATEAGRLYILLSLAEAETVRKVMHARASEKPEGYALSLRAVGQGTGRTLDSTAGPFPEPMDHQLLMAMQAARFLDCQTYFEDHCIPLILRGLMRDAAFRRRKWFEAAQSCRRRFGRWQEQPVAEVLTLDSDLSFLEEASLSVTLREALSGKNLSIRAAFDIFDADKNGSLDMVETWAALYHLGLRGISADQVVRFFDIMDEAKVGRVGFTEFHNFVEAAVQEKSHHIRLEESKPEKGTLALPPAPIALRRIISSESPVAHGMPPLFRQTSPTVPEDGALQLPMQPPDLARLTSAAPGAPGAPGAPVLGRGGTVPPQLGRHSSFQATSTLFSEPRFKEELELAKSTFAEQQREKEASHEQLYSRELKVIEEKHEEEEERIMGTNPSLSEAGDAAEWSFQRSRLPRGSQTVPQYRCDFEIDPDSLVPDRKRCILQAGASLELHLPRGLVTSSAHRPALEAYSLTLFLQLPTDWAPTSGQVTPLLEFPRAEEAMWGETSAQLVLLHDGTLALRSTGDEDFKISAKKEEEEIEKKKQAQKDLEKKRKEAIKAAKKAKLKKETSDAEKKEKAEAEEAKEAKEAEEESKEEGKKAQDLQVTTCDI</sequence>
<dbReference type="Proteomes" id="UP001152797">
    <property type="component" value="Unassembled WGS sequence"/>
</dbReference>
<dbReference type="EMBL" id="CAMXCT030001183">
    <property type="protein sequence ID" value="CAL4774922.1"/>
    <property type="molecule type" value="Genomic_DNA"/>
</dbReference>
<dbReference type="PANTHER" id="PTHR13367:SF28">
    <property type="entry name" value="UBIQUITIN THIOESTERASE ZRANB1"/>
    <property type="match status" value="1"/>
</dbReference>
<dbReference type="GO" id="GO:0071947">
    <property type="term" value="P:protein deubiquitination involved in ubiquitin-dependent protein catabolic process"/>
    <property type="evidence" value="ECO:0007669"/>
    <property type="project" value="TreeGrafter"/>
</dbReference>
<keyword evidence="6" id="KW-0788">Thiol protease</keyword>
<keyword evidence="4" id="KW-0833">Ubl conjugation pathway</keyword>
<keyword evidence="5 11" id="KW-0378">Hydrolase</keyword>
<evidence type="ECO:0000313" key="9">
    <source>
        <dbReference type="EMBL" id="CAI3987610.1"/>
    </source>
</evidence>
<dbReference type="EMBL" id="CAMXCT010001183">
    <property type="protein sequence ID" value="CAI3987610.1"/>
    <property type="molecule type" value="Genomic_DNA"/>
</dbReference>
<feature type="region of interest" description="Disordered" evidence="7">
    <location>
        <begin position="1280"/>
        <end position="1299"/>
    </location>
</feature>
<protein>
    <recommendedName>
        <fullName evidence="2">ubiquitinyl hydrolase 1</fullName>
        <ecNumber evidence="2">3.4.19.12</ecNumber>
    </recommendedName>
</protein>
<gene>
    <name evidence="9" type="ORF">C1SCF055_LOCUS14865</name>
</gene>
<proteinExistence type="predicted"/>
<dbReference type="Pfam" id="PF12359">
    <property type="entry name" value="DUF3645"/>
    <property type="match status" value="1"/>
</dbReference>
<dbReference type="EC" id="3.4.19.12" evidence="2"/>
<evidence type="ECO:0000313" key="11">
    <source>
        <dbReference type="EMBL" id="CAL4774922.1"/>
    </source>
</evidence>
<dbReference type="Gene3D" id="1.10.238.10">
    <property type="entry name" value="EF-hand"/>
    <property type="match status" value="1"/>
</dbReference>
<name>A0A9P1C9W5_9DINO</name>
<evidence type="ECO:0000256" key="1">
    <source>
        <dbReference type="ARBA" id="ARBA00000707"/>
    </source>
</evidence>
<reference evidence="9" key="1">
    <citation type="submission" date="2022-10" db="EMBL/GenBank/DDBJ databases">
        <authorList>
            <person name="Chen Y."/>
            <person name="Dougan E. K."/>
            <person name="Chan C."/>
            <person name="Rhodes N."/>
            <person name="Thang M."/>
        </authorList>
    </citation>
    <scope>NUCLEOTIDE SEQUENCE</scope>
</reference>
<dbReference type="InterPro" id="IPR011992">
    <property type="entry name" value="EF-hand-dom_pair"/>
</dbReference>
<dbReference type="InterPro" id="IPR051346">
    <property type="entry name" value="OTU_Deubiquitinase"/>
</dbReference>
<feature type="compositionally biased region" description="Basic and acidic residues" evidence="7">
    <location>
        <begin position="1311"/>
        <end position="1332"/>
    </location>
</feature>
<dbReference type="EMBL" id="CAMXCT020001183">
    <property type="protein sequence ID" value="CAL1140985.1"/>
    <property type="molecule type" value="Genomic_DNA"/>
</dbReference>
<reference evidence="10" key="2">
    <citation type="submission" date="2024-04" db="EMBL/GenBank/DDBJ databases">
        <authorList>
            <person name="Chen Y."/>
            <person name="Shah S."/>
            <person name="Dougan E. K."/>
            <person name="Thang M."/>
            <person name="Chan C."/>
        </authorList>
    </citation>
    <scope>NUCLEOTIDE SEQUENCE [LARGE SCALE GENOMIC DNA]</scope>
</reference>
<evidence type="ECO:0000256" key="4">
    <source>
        <dbReference type="ARBA" id="ARBA00022786"/>
    </source>
</evidence>
<dbReference type="InterPro" id="IPR022105">
    <property type="entry name" value="DUF3645"/>
</dbReference>
<keyword evidence="3" id="KW-0645">Protease</keyword>
<organism evidence="9">
    <name type="scientific">Cladocopium goreaui</name>
    <dbReference type="NCBI Taxonomy" id="2562237"/>
    <lineage>
        <taxon>Eukaryota</taxon>
        <taxon>Sar</taxon>
        <taxon>Alveolata</taxon>
        <taxon>Dinophyceae</taxon>
        <taxon>Suessiales</taxon>
        <taxon>Symbiodiniaceae</taxon>
        <taxon>Cladocopium</taxon>
    </lineage>
</organism>
<evidence type="ECO:0000256" key="7">
    <source>
        <dbReference type="SAM" id="MobiDB-lite"/>
    </source>
</evidence>